<dbReference type="KEGG" id="ssyi:EKG83_19275"/>
<dbReference type="PROSITE" id="PS51318">
    <property type="entry name" value="TAT"/>
    <property type="match status" value="1"/>
</dbReference>
<feature type="signal peptide" evidence="1">
    <location>
        <begin position="1"/>
        <end position="36"/>
    </location>
</feature>
<evidence type="ECO:0000313" key="4">
    <source>
        <dbReference type="Proteomes" id="UP000325787"/>
    </source>
</evidence>
<dbReference type="InterPro" id="IPR043708">
    <property type="entry name" value="DUF5648"/>
</dbReference>
<proteinExistence type="predicted"/>
<organism evidence="3 4">
    <name type="scientific">Saccharothrix syringae</name>
    <name type="common">Nocardiopsis syringae</name>
    <dbReference type="NCBI Taxonomy" id="103733"/>
    <lineage>
        <taxon>Bacteria</taxon>
        <taxon>Bacillati</taxon>
        <taxon>Actinomycetota</taxon>
        <taxon>Actinomycetes</taxon>
        <taxon>Pseudonocardiales</taxon>
        <taxon>Pseudonocardiaceae</taxon>
        <taxon>Saccharothrix</taxon>
    </lineage>
</organism>
<dbReference type="RefSeq" id="WP_033434608.1">
    <property type="nucleotide sequence ID" value="NZ_CP034550.1"/>
</dbReference>
<name>A0A5Q0GZ42_SACSY</name>
<evidence type="ECO:0000256" key="1">
    <source>
        <dbReference type="SAM" id="SignalP"/>
    </source>
</evidence>
<dbReference type="Pfam" id="PF18885">
    <property type="entry name" value="DUF5648"/>
    <property type="match status" value="1"/>
</dbReference>
<sequence length="177" mass="18998">MPLSRLVGRRALVARAVVALFVAVAAAVTLAPSANAASLYEPFYRLYNPQTGDNYNTTNRSEVVNLPVGYTYSGIDAFVSTTPQAGLVPFYRIYSPQRKDRFHTASWDEVVAATGSQGYTYEGIGAYVLPAGSGAGIPFHRLRHPGNGDHVLMTSQAEVNHAINAGYRYEGVAAEVG</sequence>
<dbReference type="AlphaFoldDB" id="A0A5Q0GZ42"/>
<dbReference type="OrthoDB" id="3699461at2"/>
<accession>A0A5Q0GZ42</accession>
<evidence type="ECO:0000313" key="3">
    <source>
        <dbReference type="EMBL" id="QFZ19291.1"/>
    </source>
</evidence>
<keyword evidence="1" id="KW-0732">Signal</keyword>
<dbReference type="EMBL" id="CP034550">
    <property type="protein sequence ID" value="QFZ19291.1"/>
    <property type="molecule type" value="Genomic_DNA"/>
</dbReference>
<gene>
    <name evidence="3" type="ORF">EKG83_19275</name>
</gene>
<keyword evidence="4" id="KW-1185">Reference proteome</keyword>
<reference evidence="4" key="1">
    <citation type="journal article" date="2021" name="Curr. Microbiol.">
        <title>Complete genome of nocamycin-producing strain Saccharothrix syringae NRRL B-16468 reveals the biosynthetic potential for secondary metabolites.</title>
        <authorList>
            <person name="Mo X."/>
            <person name="Yang S."/>
        </authorList>
    </citation>
    <scope>NUCLEOTIDE SEQUENCE [LARGE SCALE GENOMIC DNA]</scope>
    <source>
        <strain evidence="4">ATCC 51364 / DSM 43886 / JCM 6844 / KCTC 9398 / NBRC 14523 / NRRL B-16468 / INA 2240</strain>
    </source>
</reference>
<feature type="chain" id="PRO_5025052087" description="DUF5648 domain-containing protein" evidence="1">
    <location>
        <begin position="37"/>
        <end position="177"/>
    </location>
</feature>
<dbReference type="InterPro" id="IPR006311">
    <property type="entry name" value="TAT_signal"/>
</dbReference>
<dbReference type="Proteomes" id="UP000325787">
    <property type="component" value="Chromosome"/>
</dbReference>
<feature type="domain" description="DUF5648" evidence="2">
    <location>
        <begin position="39"/>
        <end position="129"/>
    </location>
</feature>
<protein>
    <recommendedName>
        <fullName evidence="2">DUF5648 domain-containing protein</fullName>
    </recommendedName>
</protein>
<evidence type="ECO:0000259" key="2">
    <source>
        <dbReference type="Pfam" id="PF18885"/>
    </source>
</evidence>